<accession>A0ABY6WC53</accession>
<name>A0ABY6WC53_9BURK</name>
<keyword evidence="3" id="KW-1185">Reference proteome</keyword>
<sequence>MHLFSATTIGTVPTTTQTLHPRPCPARTRFRADLRTVRLRHGAGFHRTAAATAVPLHADVTPHRPLPIQSVGRLSSTGAHGPAADFAFFREPLKRNAALIGKWGAAASAGSQSQAWSHFVADIGERFFNGSRKQRVMDALVLSLDILPPRHRADALACLLSDGVEGRAAVEEFWKYVGIDRIPDADKTRVTALIQQYEIGN</sequence>
<evidence type="ECO:0000313" key="2">
    <source>
        <dbReference type="EMBL" id="VVE53583.1"/>
    </source>
</evidence>
<reference evidence="2 3" key="1">
    <citation type="submission" date="2019-08" db="EMBL/GenBank/DDBJ databases">
        <authorList>
            <person name="Peeters C."/>
        </authorList>
    </citation>
    <scope>NUCLEOTIDE SEQUENCE [LARGE SCALE GENOMIC DNA]</scope>
    <source>
        <strain evidence="2 3">LMG 20602</strain>
    </source>
</reference>
<dbReference type="EMBL" id="CABPRV010000016">
    <property type="protein sequence ID" value="VVE53583.1"/>
    <property type="molecule type" value="Genomic_DNA"/>
</dbReference>
<evidence type="ECO:0000313" key="3">
    <source>
        <dbReference type="Proteomes" id="UP000366065"/>
    </source>
</evidence>
<protein>
    <submittedName>
        <fullName evidence="2">Uncharacterized protein</fullName>
    </submittedName>
</protein>
<proteinExistence type="predicted"/>
<feature type="region of interest" description="Disordered" evidence="1">
    <location>
        <begin position="1"/>
        <end position="24"/>
    </location>
</feature>
<evidence type="ECO:0000256" key="1">
    <source>
        <dbReference type="SAM" id="MobiDB-lite"/>
    </source>
</evidence>
<organism evidence="2 3">
    <name type="scientific">Pandoraea capi</name>
    <dbReference type="NCBI Taxonomy" id="2508286"/>
    <lineage>
        <taxon>Bacteria</taxon>
        <taxon>Pseudomonadati</taxon>
        <taxon>Pseudomonadota</taxon>
        <taxon>Betaproteobacteria</taxon>
        <taxon>Burkholderiales</taxon>
        <taxon>Burkholderiaceae</taxon>
        <taxon>Pandoraea</taxon>
    </lineage>
</organism>
<feature type="compositionally biased region" description="Low complexity" evidence="1">
    <location>
        <begin position="7"/>
        <end position="18"/>
    </location>
</feature>
<gene>
    <name evidence="2" type="ORF">PCA20602_04879</name>
</gene>
<dbReference type="Proteomes" id="UP000366065">
    <property type="component" value="Unassembled WGS sequence"/>
</dbReference>
<comment type="caution">
    <text evidence="2">The sequence shown here is derived from an EMBL/GenBank/DDBJ whole genome shotgun (WGS) entry which is preliminary data.</text>
</comment>